<accession>A0ABP3G2Z0</accession>
<dbReference type="PANTHER" id="PTHR33202:SF2">
    <property type="entry name" value="FERRIC UPTAKE REGULATION PROTEIN"/>
    <property type="match status" value="1"/>
</dbReference>
<evidence type="ECO:0000256" key="8">
    <source>
        <dbReference type="ARBA" id="ARBA00023015"/>
    </source>
</evidence>
<dbReference type="SUPFAM" id="SSF46785">
    <property type="entry name" value="Winged helix' DNA-binding domain"/>
    <property type="match status" value="1"/>
</dbReference>
<feature type="region of interest" description="Disordered" evidence="11">
    <location>
        <begin position="1"/>
        <end position="23"/>
    </location>
</feature>
<keyword evidence="4" id="KW-0963">Cytoplasm</keyword>
<dbReference type="PANTHER" id="PTHR33202">
    <property type="entry name" value="ZINC UPTAKE REGULATION PROTEIN"/>
    <property type="match status" value="1"/>
</dbReference>
<dbReference type="InterPro" id="IPR036390">
    <property type="entry name" value="WH_DNA-bd_sf"/>
</dbReference>
<comment type="caution">
    <text evidence="12">The sequence shown here is derived from an EMBL/GenBank/DDBJ whole genome shotgun (WGS) entry which is preliminary data.</text>
</comment>
<dbReference type="EMBL" id="BAAABM010000016">
    <property type="protein sequence ID" value="GAA0334207.1"/>
    <property type="molecule type" value="Genomic_DNA"/>
</dbReference>
<gene>
    <name evidence="12" type="ORF">GCM10010151_24910</name>
</gene>
<protein>
    <submittedName>
        <fullName evidence="12">Fur family transcriptional regulator</fullName>
    </submittedName>
</protein>
<dbReference type="InterPro" id="IPR036388">
    <property type="entry name" value="WH-like_DNA-bd_sf"/>
</dbReference>
<dbReference type="InterPro" id="IPR002481">
    <property type="entry name" value="FUR"/>
</dbReference>
<keyword evidence="13" id="KW-1185">Reference proteome</keyword>
<dbReference type="InterPro" id="IPR043135">
    <property type="entry name" value="Fur_C"/>
</dbReference>
<name>A0ABP3G2Z0_9ACTN</name>
<dbReference type="Pfam" id="PF01475">
    <property type="entry name" value="FUR"/>
    <property type="match status" value="1"/>
</dbReference>
<proteinExistence type="inferred from homology"/>
<evidence type="ECO:0000256" key="11">
    <source>
        <dbReference type="SAM" id="MobiDB-lite"/>
    </source>
</evidence>
<evidence type="ECO:0000313" key="12">
    <source>
        <dbReference type="EMBL" id="GAA0334207.1"/>
    </source>
</evidence>
<dbReference type="Gene3D" id="1.10.10.10">
    <property type="entry name" value="Winged helix-like DNA-binding domain superfamily/Winged helix DNA-binding domain"/>
    <property type="match status" value="1"/>
</dbReference>
<comment type="subunit">
    <text evidence="3">Homodimer.</text>
</comment>
<keyword evidence="5" id="KW-0678">Repressor</keyword>
<keyword evidence="10" id="KW-0804">Transcription</keyword>
<evidence type="ECO:0000313" key="13">
    <source>
        <dbReference type="Proteomes" id="UP001501822"/>
    </source>
</evidence>
<keyword evidence="6" id="KW-0479">Metal-binding</keyword>
<evidence type="ECO:0000256" key="2">
    <source>
        <dbReference type="ARBA" id="ARBA00007957"/>
    </source>
</evidence>
<evidence type="ECO:0000256" key="6">
    <source>
        <dbReference type="ARBA" id="ARBA00022723"/>
    </source>
</evidence>
<evidence type="ECO:0000256" key="5">
    <source>
        <dbReference type="ARBA" id="ARBA00022491"/>
    </source>
</evidence>
<evidence type="ECO:0000256" key="4">
    <source>
        <dbReference type="ARBA" id="ARBA00022490"/>
    </source>
</evidence>
<sequence length="150" mass="16642">MTSHSPSRPEQRPAATGRGTRVRGTRQAEALSHVLADLPGFSSAQDIHAELRRRGERIGLTTVYRHLQVLSEDGAVDTLRDETGETLYRRCETSAHHHHVTCRSCGRSVEVEGRAVERWAERVATEAGFADVDHTVEIFGLCPDCAGERR</sequence>
<evidence type="ECO:0000256" key="1">
    <source>
        <dbReference type="ARBA" id="ARBA00004496"/>
    </source>
</evidence>
<dbReference type="Proteomes" id="UP001501822">
    <property type="component" value="Unassembled WGS sequence"/>
</dbReference>
<dbReference type="CDD" id="cd07153">
    <property type="entry name" value="Fur_like"/>
    <property type="match status" value="1"/>
</dbReference>
<keyword evidence="8" id="KW-0805">Transcription regulation</keyword>
<evidence type="ECO:0000256" key="10">
    <source>
        <dbReference type="ARBA" id="ARBA00023163"/>
    </source>
</evidence>
<keyword evidence="9" id="KW-0238">DNA-binding</keyword>
<reference evidence="13" key="1">
    <citation type="journal article" date="2019" name="Int. J. Syst. Evol. Microbiol.">
        <title>The Global Catalogue of Microorganisms (GCM) 10K type strain sequencing project: providing services to taxonomists for standard genome sequencing and annotation.</title>
        <authorList>
            <consortium name="The Broad Institute Genomics Platform"/>
            <consortium name="The Broad Institute Genome Sequencing Center for Infectious Disease"/>
            <person name="Wu L."/>
            <person name="Ma J."/>
        </authorList>
    </citation>
    <scope>NUCLEOTIDE SEQUENCE [LARGE SCALE GENOMIC DNA]</scope>
    <source>
        <strain evidence="13">JCM 3146</strain>
    </source>
</reference>
<comment type="subcellular location">
    <subcellularLocation>
        <location evidence="1">Cytoplasm</location>
    </subcellularLocation>
</comment>
<evidence type="ECO:0000256" key="9">
    <source>
        <dbReference type="ARBA" id="ARBA00023125"/>
    </source>
</evidence>
<evidence type="ECO:0000256" key="7">
    <source>
        <dbReference type="ARBA" id="ARBA00022833"/>
    </source>
</evidence>
<dbReference type="Gene3D" id="3.30.1490.190">
    <property type="match status" value="1"/>
</dbReference>
<keyword evidence="7" id="KW-0862">Zinc</keyword>
<evidence type="ECO:0000256" key="3">
    <source>
        <dbReference type="ARBA" id="ARBA00011738"/>
    </source>
</evidence>
<comment type="similarity">
    <text evidence="2">Belongs to the Fur family.</text>
</comment>
<organism evidence="12 13">
    <name type="scientific">Actinoallomurus spadix</name>
    <dbReference type="NCBI Taxonomy" id="79912"/>
    <lineage>
        <taxon>Bacteria</taxon>
        <taxon>Bacillati</taxon>
        <taxon>Actinomycetota</taxon>
        <taxon>Actinomycetes</taxon>
        <taxon>Streptosporangiales</taxon>
        <taxon>Thermomonosporaceae</taxon>
        <taxon>Actinoallomurus</taxon>
    </lineage>
</organism>